<proteinExistence type="predicted"/>
<protein>
    <submittedName>
        <fullName evidence="1">Uncharacterized protein</fullName>
    </submittedName>
</protein>
<dbReference type="EMBL" id="VEVO01000008">
    <property type="protein sequence ID" value="KAF0038502.1"/>
    <property type="molecule type" value="Genomic_DNA"/>
</dbReference>
<comment type="caution">
    <text evidence="1">The sequence shown here is derived from an EMBL/GenBank/DDBJ whole genome shotgun (WGS) entry which is preliminary data.</text>
</comment>
<evidence type="ECO:0000313" key="1">
    <source>
        <dbReference type="EMBL" id="KAF0038502.1"/>
    </source>
</evidence>
<accession>A0A6A4T8M0</accession>
<dbReference type="Proteomes" id="UP000438429">
    <property type="component" value="Unassembled WGS sequence"/>
</dbReference>
<organism evidence="1 2">
    <name type="scientific">Scophthalmus maximus</name>
    <name type="common">Turbot</name>
    <name type="synonym">Psetta maxima</name>
    <dbReference type="NCBI Taxonomy" id="52904"/>
    <lineage>
        <taxon>Eukaryota</taxon>
        <taxon>Metazoa</taxon>
        <taxon>Chordata</taxon>
        <taxon>Craniata</taxon>
        <taxon>Vertebrata</taxon>
        <taxon>Euteleostomi</taxon>
        <taxon>Actinopterygii</taxon>
        <taxon>Neopterygii</taxon>
        <taxon>Teleostei</taxon>
        <taxon>Neoteleostei</taxon>
        <taxon>Acanthomorphata</taxon>
        <taxon>Carangaria</taxon>
        <taxon>Pleuronectiformes</taxon>
        <taxon>Pleuronectoidei</taxon>
        <taxon>Scophthalmidae</taxon>
        <taxon>Scophthalmus</taxon>
    </lineage>
</organism>
<gene>
    <name evidence="1" type="ORF">F2P81_008986</name>
</gene>
<evidence type="ECO:0000313" key="2">
    <source>
        <dbReference type="Proteomes" id="UP000438429"/>
    </source>
</evidence>
<dbReference type="AlphaFoldDB" id="A0A6A4T8M0"/>
<reference evidence="1 2" key="1">
    <citation type="submission" date="2019-06" db="EMBL/GenBank/DDBJ databases">
        <title>Draft genomes of female and male turbot (Scophthalmus maximus).</title>
        <authorList>
            <person name="Xu H."/>
            <person name="Xu X.-W."/>
            <person name="Shao C."/>
            <person name="Chen S."/>
        </authorList>
    </citation>
    <scope>NUCLEOTIDE SEQUENCE [LARGE SCALE GENOMIC DNA]</scope>
    <source>
        <strain evidence="1">Ysfricsl-2016a</strain>
        <tissue evidence="1">Blood</tissue>
    </source>
</reference>
<sequence>METCGYLSTAANEATGDVNGRKHWTLPTWQSSYYHVRGLGAERGSTESVRVGEVTDVEINSTSIQTGSAGRGRQVQADRSRRQMRAKVIEKALASVLPGTNVVIRKRHEYKSSALESLPLFMP</sequence>
<name>A0A6A4T8M0_SCOMX</name>